<evidence type="ECO:0000256" key="2">
    <source>
        <dbReference type="ARBA" id="ARBA00022695"/>
    </source>
</evidence>
<dbReference type="UniPathway" id="UPA00056">
    <property type="reaction ID" value="UER00093"/>
</dbReference>
<proteinExistence type="inferred from homology"/>
<keyword evidence="3" id="KW-0414">Isoprene biosynthesis</keyword>
<dbReference type="STRING" id="153721.MYP_87"/>
<comment type="catalytic activity">
    <reaction evidence="3">
        <text>2-C-methyl-D-erythritol 4-phosphate + CTP + H(+) = 4-CDP-2-C-methyl-D-erythritol + diphosphate</text>
        <dbReference type="Rhea" id="RHEA:13429"/>
        <dbReference type="ChEBI" id="CHEBI:15378"/>
        <dbReference type="ChEBI" id="CHEBI:33019"/>
        <dbReference type="ChEBI" id="CHEBI:37563"/>
        <dbReference type="ChEBI" id="CHEBI:57823"/>
        <dbReference type="ChEBI" id="CHEBI:58262"/>
        <dbReference type="EC" id="2.7.7.60"/>
    </reaction>
</comment>
<feature type="site" description="Transition state stabilizer" evidence="3">
    <location>
        <position position="29"/>
    </location>
</feature>
<dbReference type="Proteomes" id="UP000030185">
    <property type="component" value="Unassembled WGS sequence"/>
</dbReference>
<evidence type="ECO:0000313" key="4">
    <source>
        <dbReference type="EMBL" id="GAL82861.1"/>
    </source>
</evidence>
<evidence type="ECO:0000256" key="1">
    <source>
        <dbReference type="ARBA" id="ARBA00022679"/>
    </source>
</evidence>
<dbReference type="Gene3D" id="3.90.550.10">
    <property type="entry name" value="Spore Coat Polysaccharide Biosynthesis Protein SpsA, Chain A"/>
    <property type="match status" value="1"/>
</dbReference>
<protein>
    <recommendedName>
        <fullName evidence="3">2-C-methyl-D-erythritol 4-phosphate cytidylyltransferase</fullName>
        <ecNumber evidence="3">2.7.7.60</ecNumber>
    </recommendedName>
    <alternativeName>
        <fullName evidence="3">4-diphosphocytidyl-2C-methyl-D-erythritol synthase</fullName>
    </alternativeName>
    <alternativeName>
        <fullName evidence="3">MEP cytidylyltransferase</fullName>
        <shortName evidence="3">MCT</shortName>
    </alternativeName>
</protein>
<dbReference type="CDD" id="cd02516">
    <property type="entry name" value="CDP-ME_synthetase"/>
    <property type="match status" value="1"/>
</dbReference>
<feature type="site" description="Positions MEP for the nucleophilic attack" evidence="3">
    <location>
        <position position="213"/>
    </location>
</feature>
<dbReference type="Pfam" id="PF01128">
    <property type="entry name" value="IspD"/>
    <property type="match status" value="1"/>
</dbReference>
<dbReference type="PANTHER" id="PTHR32125">
    <property type="entry name" value="2-C-METHYL-D-ERYTHRITOL 4-PHOSPHATE CYTIDYLYLTRANSFERASE, CHLOROPLASTIC"/>
    <property type="match status" value="1"/>
</dbReference>
<comment type="pathway">
    <text evidence="3">Isoprenoid biosynthesis; isopentenyl diphosphate biosynthesis via DXP pathway; isopentenyl diphosphate from 1-deoxy-D-xylulose 5-phosphate: step 2/6.</text>
</comment>
<keyword evidence="2 3" id="KW-0548">Nucleotidyltransferase</keyword>
<keyword evidence="5" id="KW-1185">Reference proteome</keyword>
<dbReference type="GO" id="GO:0050518">
    <property type="term" value="F:2-C-methyl-D-erythritol 4-phosphate cytidylyltransferase activity"/>
    <property type="evidence" value="ECO:0007669"/>
    <property type="project" value="UniProtKB-UniRule"/>
</dbReference>
<dbReference type="PANTHER" id="PTHR32125:SF4">
    <property type="entry name" value="2-C-METHYL-D-ERYTHRITOL 4-PHOSPHATE CYTIDYLYLTRANSFERASE, CHLOROPLASTIC"/>
    <property type="match status" value="1"/>
</dbReference>
<dbReference type="InterPro" id="IPR001228">
    <property type="entry name" value="IspD"/>
</dbReference>
<evidence type="ECO:0000256" key="3">
    <source>
        <dbReference type="HAMAP-Rule" id="MF_00108"/>
    </source>
</evidence>
<feature type="site" description="Positions MEP for the nucleophilic attack" evidence="3">
    <location>
        <position position="159"/>
    </location>
</feature>
<comment type="function">
    <text evidence="3">Catalyzes the formation of 4-diphosphocytidyl-2-C-methyl-D-erythritol from CTP and 2-C-methyl-D-erythritol 4-phosphate (MEP).</text>
</comment>
<dbReference type="SUPFAM" id="SSF53448">
    <property type="entry name" value="Nucleotide-diphospho-sugar transferases"/>
    <property type="match status" value="1"/>
</dbReference>
<comment type="similarity">
    <text evidence="3">Belongs to the IspD/TarI cytidylyltransferase family. IspD subfamily.</text>
</comment>
<dbReference type="FunFam" id="3.90.550.10:FF:000003">
    <property type="entry name" value="2-C-methyl-D-erythritol 4-phosphate cytidylyltransferase"/>
    <property type="match status" value="1"/>
</dbReference>
<dbReference type="HAMAP" id="MF_00108">
    <property type="entry name" value="IspD"/>
    <property type="match status" value="1"/>
</dbReference>
<comment type="caution">
    <text evidence="4">The sequence shown here is derived from an EMBL/GenBank/DDBJ whole genome shotgun (WGS) entry which is preliminary data.</text>
</comment>
<sequence length="231" mass="25860">MFFLMEALPKYAIIVAGGSGTRMNSEVPKQFILLNGLPILMHTVKNFFFYDSKITIILVLPSSQISAWNHLCQEHHFNFPLEIVHGGNTRFQSVKNGLAHIKEERGLVAIHDGVRPLIRKNIIQNAFKSAEIYGSGIVAVNSKDSLRVLKGNESEAVDRSLYKCIQTPQCFDLNLLKKAFDTEELPTFTDDATVFEHAGHKISLVEGGYENIKITTPEDLIIAEALLKNFC</sequence>
<reference evidence="4 5" key="1">
    <citation type="submission" date="2014-09" db="EMBL/GenBank/DDBJ databases">
        <title>Sporocytophaga myxococcoides PG-01 genome sequencing.</title>
        <authorList>
            <person name="Liu L."/>
            <person name="Gao P.J."/>
            <person name="Chen G.J."/>
            <person name="Wang L.S."/>
        </authorList>
    </citation>
    <scope>NUCLEOTIDE SEQUENCE [LARGE SCALE GENOMIC DNA]</scope>
    <source>
        <strain evidence="4 5">PG-01</strain>
    </source>
</reference>
<dbReference type="NCBIfam" id="TIGR00453">
    <property type="entry name" value="ispD"/>
    <property type="match status" value="1"/>
</dbReference>
<dbReference type="eggNOG" id="COG1211">
    <property type="taxonomic scope" value="Bacteria"/>
</dbReference>
<feature type="site" description="Transition state stabilizer" evidence="3">
    <location>
        <position position="22"/>
    </location>
</feature>
<dbReference type="AlphaFoldDB" id="A0A098L8A0"/>
<evidence type="ECO:0000313" key="5">
    <source>
        <dbReference type="Proteomes" id="UP000030185"/>
    </source>
</evidence>
<keyword evidence="1 3" id="KW-0808">Transferase</keyword>
<dbReference type="EC" id="2.7.7.60" evidence="3"/>
<dbReference type="GO" id="GO:0019288">
    <property type="term" value="P:isopentenyl diphosphate biosynthetic process, methylerythritol 4-phosphate pathway"/>
    <property type="evidence" value="ECO:0007669"/>
    <property type="project" value="UniProtKB-UniRule"/>
</dbReference>
<dbReference type="InterPro" id="IPR050088">
    <property type="entry name" value="IspD/TarI_cytidylyltransf_bact"/>
</dbReference>
<organism evidence="4 5">
    <name type="scientific">Sporocytophaga myxococcoides</name>
    <dbReference type="NCBI Taxonomy" id="153721"/>
    <lineage>
        <taxon>Bacteria</taxon>
        <taxon>Pseudomonadati</taxon>
        <taxon>Bacteroidota</taxon>
        <taxon>Cytophagia</taxon>
        <taxon>Cytophagales</taxon>
        <taxon>Cytophagaceae</taxon>
        <taxon>Sporocytophaga</taxon>
    </lineage>
</organism>
<gene>
    <name evidence="3" type="primary">ispD</name>
    <name evidence="4" type="ORF">MYP_87</name>
</gene>
<dbReference type="EMBL" id="BBLT01000001">
    <property type="protein sequence ID" value="GAL82861.1"/>
    <property type="molecule type" value="Genomic_DNA"/>
</dbReference>
<name>A0A098L8A0_9BACT</name>
<dbReference type="InterPro" id="IPR029044">
    <property type="entry name" value="Nucleotide-diphossugar_trans"/>
</dbReference>
<dbReference type="NCBIfam" id="NF001186">
    <property type="entry name" value="PRK00155.2-3"/>
    <property type="match status" value="1"/>
</dbReference>
<dbReference type="InterPro" id="IPR034683">
    <property type="entry name" value="IspD/TarI"/>
</dbReference>
<accession>A0A098L8A0</accession>